<dbReference type="PANTHER" id="PTHR30213">
    <property type="entry name" value="INNER MEMBRANE PROTEIN YHJD"/>
    <property type="match status" value="1"/>
</dbReference>
<accession>A0ABV9RBV8</accession>
<keyword evidence="8" id="KW-1185">Reference proteome</keyword>
<dbReference type="RefSeq" id="WP_274186860.1">
    <property type="nucleotide sequence ID" value="NZ_BAABHN010000003.1"/>
</dbReference>
<feature type="transmembrane region" description="Helical" evidence="6">
    <location>
        <begin position="98"/>
        <end position="121"/>
    </location>
</feature>
<dbReference type="PANTHER" id="PTHR30213:SF1">
    <property type="entry name" value="INNER MEMBRANE PROTEIN YHJD"/>
    <property type="match status" value="1"/>
</dbReference>
<evidence type="ECO:0000256" key="5">
    <source>
        <dbReference type="ARBA" id="ARBA00023136"/>
    </source>
</evidence>
<dbReference type="EMBL" id="JBHSIM010000003">
    <property type="protein sequence ID" value="MFC4831248.1"/>
    <property type="molecule type" value="Genomic_DNA"/>
</dbReference>
<evidence type="ECO:0000256" key="4">
    <source>
        <dbReference type="ARBA" id="ARBA00022989"/>
    </source>
</evidence>
<keyword evidence="5 6" id="KW-0472">Membrane</keyword>
<dbReference type="Proteomes" id="UP001595909">
    <property type="component" value="Unassembled WGS sequence"/>
</dbReference>
<comment type="subcellular location">
    <subcellularLocation>
        <location evidence="1">Cell membrane</location>
        <topology evidence="1">Multi-pass membrane protein</topology>
    </subcellularLocation>
</comment>
<organism evidence="7 8">
    <name type="scientific">Actinomycetospora chibensis</name>
    <dbReference type="NCBI Taxonomy" id="663606"/>
    <lineage>
        <taxon>Bacteria</taxon>
        <taxon>Bacillati</taxon>
        <taxon>Actinomycetota</taxon>
        <taxon>Actinomycetes</taxon>
        <taxon>Pseudonocardiales</taxon>
        <taxon>Pseudonocardiaceae</taxon>
        <taxon>Actinomycetospora</taxon>
    </lineage>
</organism>
<evidence type="ECO:0000256" key="6">
    <source>
        <dbReference type="SAM" id="Phobius"/>
    </source>
</evidence>
<evidence type="ECO:0000256" key="3">
    <source>
        <dbReference type="ARBA" id="ARBA00022692"/>
    </source>
</evidence>
<gene>
    <name evidence="7" type="ORF">ACFPEL_02390</name>
</gene>
<comment type="caution">
    <text evidence="7">The sequence shown here is derived from an EMBL/GenBank/DDBJ whole genome shotgun (WGS) entry which is preliminary data.</text>
</comment>
<keyword evidence="4 6" id="KW-1133">Transmembrane helix</keyword>
<keyword evidence="3 6" id="KW-0812">Transmembrane</keyword>
<feature type="transmembrane region" description="Helical" evidence="6">
    <location>
        <begin position="39"/>
        <end position="60"/>
    </location>
</feature>
<keyword evidence="2" id="KW-1003">Cell membrane</keyword>
<feature type="transmembrane region" description="Helical" evidence="6">
    <location>
        <begin position="204"/>
        <end position="227"/>
    </location>
</feature>
<evidence type="ECO:0000313" key="8">
    <source>
        <dbReference type="Proteomes" id="UP001595909"/>
    </source>
</evidence>
<evidence type="ECO:0000256" key="2">
    <source>
        <dbReference type="ARBA" id="ARBA00022475"/>
    </source>
</evidence>
<dbReference type="Pfam" id="PF03631">
    <property type="entry name" value="Virul_fac_BrkB"/>
    <property type="match status" value="1"/>
</dbReference>
<evidence type="ECO:0000256" key="1">
    <source>
        <dbReference type="ARBA" id="ARBA00004651"/>
    </source>
</evidence>
<reference evidence="8" key="1">
    <citation type="journal article" date="2019" name="Int. J. Syst. Evol. Microbiol.">
        <title>The Global Catalogue of Microorganisms (GCM) 10K type strain sequencing project: providing services to taxonomists for standard genome sequencing and annotation.</title>
        <authorList>
            <consortium name="The Broad Institute Genomics Platform"/>
            <consortium name="The Broad Institute Genome Sequencing Center for Infectious Disease"/>
            <person name="Wu L."/>
            <person name="Ma J."/>
        </authorList>
    </citation>
    <scope>NUCLEOTIDE SEQUENCE [LARGE SCALE GENOMIC DNA]</scope>
    <source>
        <strain evidence="8">CCUG 50347</strain>
    </source>
</reference>
<evidence type="ECO:0000313" key="7">
    <source>
        <dbReference type="EMBL" id="MFC4831248.1"/>
    </source>
</evidence>
<feature type="transmembrane region" description="Helical" evidence="6">
    <location>
        <begin position="239"/>
        <end position="262"/>
    </location>
</feature>
<dbReference type="PIRSF" id="PIRSF035875">
    <property type="entry name" value="RNase_BN"/>
    <property type="match status" value="1"/>
</dbReference>
<protein>
    <submittedName>
        <fullName evidence="7">YihY/virulence factor BrkB family protein</fullName>
    </submittedName>
</protein>
<feature type="transmembrane region" description="Helical" evidence="6">
    <location>
        <begin position="142"/>
        <end position="162"/>
    </location>
</feature>
<proteinExistence type="predicted"/>
<feature type="transmembrane region" description="Helical" evidence="6">
    <location>
        <begin position="168"/>
        <end position="192"/>
    </location>
</feature>
<name>A0ABV9RBV8_9PSEU</name>
<sequence>MSERIDTFQRRHRWAALPVAVGYKFIDDEGVYLVAMLSYYGFVSLFPLLLLAVTILGFVLRDDPAAQQAVLASALRNIPIIGDQLRANVDSLEGSVTALGIGLLVALYGALGVTHAAQYTLNRVWAVPKAARPSVQSAYGRGLLMIVLAGTGILLSAIATMAAEITGLGWLVQLGGVAVALTLNIGMFLLAYRLLAAHPLPVQRVWVGSVVAGVIWQLILNFATYLISTRLQGASASYGFFGIVLGLMAWIYIAMTVFVVCAELDAVLVRRLYPRSLFSIYPADRNTTPADRRAYASYAETERQKDYQIVDVSFDQPDPSGEAGRGPG</sequence>
<dbReference type="InterPro" id="IPR017039">
    <property type="entry name" value="Virul_fac_BrkB"/>
</dbReference>